<evidence type="ECO:0000256" key="6">
    <source>
        <dbReference type="SAM" id="Phobius"/>
    </source>
</evidence>
<feature type="transmembrane region" description="Helical" evidence="6">
    <location>
        <begin position="662"/>
        <end position="684"/>
    </location>
</feature>
<dbReference type="InterPro" id="IPR024862">
    <property type="entry name" value="TRPV"/>
</dbReference>
<keyword evidence="4 6" id="KW-1133">Transmembrane helix</keyword>
<organism evidence="8 9">
    <name type="scientific">Physocladia obscura</name>
    <dbReference type="NCBI Taxonomy" id="109957"/>
    <lineage>
        <taxon>Eukaryota</taxon>
        <taxon>Fungi</taxon>
        <taxon>Fungi incertae sedis</taxon>
        <taxon>Chytridiomycota</taxon>
        <taxon>Chytridiomycota incertae sedis</taxon>
        <taxon>Chytridiomycetes</taxon>
        <taxon>Chytridiales</taxon>
        <taxon>Chytriomycetaceae</taxon>
        <taxon>Physocladia</taxon>
    </lineage>
</organism>
<dbReference type="Gene3D" id="1.25.40.20">
    <property type="entry name" value="Ankyrin repeat-containing domain"/>
    <property type="match status" value="1"/>
</dbReference>
<feature type="transmembrane region" description="Helical" evidence="6">
    <location>
        <begin position="482"/>
        <end position="500"/>
    </location>
</feature>
<feature type="transmembrane region" description="Helical" evidence="6">
    <location>
        <begin position="589"/>
        <end position="611"/>
    </location>
</feature>
<evidence type="ECO:0000256" key="2">
    <source>
        <dbReference type="ARBA" id="ARBA00022692"/>
    </source>
</evidence>
<dbReference type="PANTHER" id="PTHR10582:SF2">
    <property type="entry name" value="INACTIVE"/>
    <property type="match status" value="1"/>
</dbReference>
<dbReference type="SUPFAM" id="SSF48403">
    <property type="entry name" value="Ankyrin repeat"/>
    <property type="match status" value="1"/>
</dbReference>
<dbReference type="GO" id="GO:0005262">
    <property type="term" value="F:calcium channel activity"/>
    <property type="evidence" value="ECO:0007669"/>
    <property type="project" value="TreeGrafter"/>
</dbReference>
<evidence type="ECO:0000256" key="4">
    <source>
        <dbReference type="ARBA" id="ARBA00022989"/>
    </source>
</evidence>
<dbReference type="InterPro" id="IPR036770">
    <property type="entry name" value="Ankyrin_rpt-contain_sf"/>
</dbReference>
<dbReference type="AlphaFoldDB" id="A0AAD5XC98"/>
<feature type="transmembrane region" description="Helical" evidence="6">
    <location>
        <begin position="521"/>
        <end position="539"/>
    </location>
</feature>
<reference evidence="8" key="1">
    <citation type="submission" date="2020-05" db="EMBL/GenBank/DDBJ databases">
        <title>Phylogenomic resolution of chytrid fungi.</title>
        <authorList>
            <person name="Stajich J.E."/>
            <person name="Amses K."/>
            <person name="Simmons R."/>
            <person name="Seto K."/>
            <person name="Myers J."/>
            <person name="Bonds A."/>
            <person name="Quandt C.A."/>
            <person name="Barry K."/>
            <person name="Liu P."/>
            <person name="Grigoriev I."/>
            <person name="Longcore J.E."/>
            <person name="James T.Y."/>
        </authorList>
    </citation>
    <scope>NUCLEOTIDE SEQUENCE</scope>
    <source>
        <strain evidence="8">JEL0513</strain>
    </source>
</reference>
<dbReference type="PANTHER" id="PTHR10582">
    <property type="entry name" value="TRANSIENT RECEPTOR POTENTIAL ION CHANNEL PROTEIN"/>
    <property type="match status" value="1"/>
</dbReference>
<dbReference type="GO" id="GO:0005886">
    <property type="term" value="C:plasma membrane"/>
    <property type="evidence" value="ECO:0007669"/>
    <property type="project" value="TreeGrafter"/>
</dbReference>
<keyword evidence="2 6" id="KW-0812">Transmembrane</keyword>
<keyword evidence="5 6" id="KW-0472">Membrane</keyword>
<keyword evidence="8" id="KW-0675">Receptor</keyword>
<dbReference type="EMBL" id="JADGJH010003342">
    <property type="protein sequence ID" value="KAJ3091665.1"/>
    <property type="molecule type" value="Genomic_DNA"/>
</dbReference>
<feature type="transmembrane region" description="Helical" evidence="6">
    <location>
        <begin position="439"/>
        <end position="462"/>
    </location>
</feature>
<dbReference type="GO" id="GO:0098703">
    <property type="term" value="P:calcium ion import across plasma membrane"/>
    <property type="evidence" value="ECO:0007669"/>
    <property type="project" value="TreeGrafter"/>
</dbReference>
<dbReference type="Proteomes" id="UP001211907">
    <property type="component" value="Unassembled WGS sequence"/>
</dbReference>
<comment type="caution">
    <text evidence="8">The sequence shown here is derived from an EMBL/GenBank/DDBJ whole genome shotgun (WGS) entry which is preliminary data.</text>
</comment>
<evidence type="ECO:0000256" key="5">
    <source>
        <dbReference type="ARBA" id="ARBA00023136"/>
    </source>
</evidence>
<dbReference type="InterPro" id="IPR005821">
    <property type="entry name" value="Ion_trans_dom"/>
</dbReference>
<keyword evidence="3" id="KW-0677">Repeat</keyword>
<feature type="domain" description="Ion transport" evidence="7">
    <location>
        <begin position="444"/>
        <end position="697"/>
    </location>
</feature>
<sequence>MSGFLRSGGTTSYAPSATDSDISLITRSPRPNSVVDILQNGAAANLVEKVVIRNQKTQHDLCTNDPMWKAAQNLDLQNLKKYASNVREFKAKDNRTALKGKRAEIERGAYGESILHLAVLYGANYDIKNEDQMRRNIEAIAWILLEFHEKLVAEKYRLSDYKDETALHLAVVNTKDGKLNFENITRIKTIRKESSKESMFTEIVNVLVTSKTQTGIVELLLAFDAKIDGTRFLGTAFKFEEPLPTLASNSKNQKSKNSGTSKVPKNRNEYYFGQTVLQYAVSAENWELARSFVEGQQKLAKEDFLGECDDFGNNVLHIMARNHDFDVKLFKELCEKNEGLKTTKNNSGATPFQSGILLGNPKILDVYKIPQWEFKKVLRFAMDVTDIDPIFKLNQNSNDERQLSALEIAVRNNQKLIIDHPVIDTLVRLKWNLYGRRVFLNRLIFTLIFMLVFTVTISFQPFDSSERKKYDFSDPNTRARCALEITSILFAVIMAVFEVLEIRVQGFKVYMRDLLSYEAENLTQWTFCILIFLIPAFRFIGSSADTVFEDIAFSLASMVGWCHLLSFAKGFEYLGPLVLIFWRIVFKDLIQWLFLYITITMGFTSAFFMLMRSSAASADPDTIASDPSIQDWGSFSGSIAWVVRFSLQQAQYDDFFTSAVPIVTKILFFTYAILVMIMMVNMLIAQLCDTFKQVVDDKKREWKLQLAALMIS</sequence>
<protein>
    <submittedName>
        <fullName evidence="8">Transient receptor putative cation channel sub V member 6</fullName>
    </submittedName>
</protein>
<evidence type="ECO:0000256" key="1">
    <source>
        <dbReference type="ARBA" id="ARBA00004141"/>
    </source>
</evidence>
<proteinExistence type="predicted"/>
<keyword evidence="9" id="KW-1185">Reference proteome</keyword>
<comment type="subcellular location">
    <subcellularLocation>
        <location evidence="1">Membrane</location>
        <topology evidence="1">Multi-pass membrane protein</topology>
    </subcellularLocation>
</comment>
<evidence type="ECO:0000259" key="7">
    <source>
        <dbReference type="Pfam" id="PF00520"/>
    </source>
</evidence>
<name>A0AAD5XC98_9FUNG</name>
<gene>
    <name evidence="8" type="primary">TRPV6_3</name>
    <name evidence="8" type="ORF">HK100_007129</name>
</gene>
<accession>A0AAD5XC98</accession>
<dbReference type="Pfam" id="PF00520">
    <property type="entry name" value="Ion_trans"/>
    <property type="match status" value="1"/>
</dbReference>
<evidence type="ECO:0000256" key="3">
    <source>
        <dbReference type="ARBA" id="ARBA00022737"/>
    </source>
</evidence>
<evidence type="ECO:0000313" key="9">
    <source>
        <dbReference type="Proteomes" id="UP001211907"/>
    </source>
</evidence>
<evidence type="ECO:0000313" key="8">
    <source>
        <dbReference type="EMBL" id="KAJ3091665.1"/>
    </source>
</evidence>